<dbReference type="PRINTS" id="PR00344">
    <property type="entry name" value="BCTRLSENSOR"/>
</dbReference>
<dbReference type="Proteomes" id="UP000619479">
    <property type="component" value="Unassembled WGS sequence"/>
</dbReference>
<dbReference type="AlphaFoldDB" id="A0A919IL65"/>
<comment type="subcellular location">
    <subcellularLocation>
        <location evidence="2">Cell membrane</location>
        <topology evidence="2">Multi-pass membrane protein</topology>
    </subcellularLocation>
</comment>
<feature type="transmembrane region" description="Helical" evidence="15">
    <location>
        <begin position="170"/>
        <end position="191"/>
    </location>
</feature>
<dbReference type="EMBL" id="BOMH01000037">
    <property type="protein sequence ID" value="GID67096.1"/>
    <property type="molecule type" value="Genomic_DNA"/>
</dbReference>
<evidence type="ECO:0000256" key="9">
    <source>
        <dbReference type="ARBA" id="ARBA00022777"/>
    </source>
</evidence>
<keyword evidence="9 17" id="KW-0418">Kinase</keyword>
<dbReference type="SMART" id="SM00387">
    <property type="entry name" value="HATPase_c"/>
    <property type="match status" value="1"/>
</dbReference>
<dbReference type="SUPFAM" id="SSF55890">
    <property type="entry name" value="Sporulation response regulatory protein Spo0B"/>
    <property type="match status" value="1"/>
</dbReference>
<dbReference type="GO" id="GO:0005524">
    <property type="term" value="F:ATP binding"/>
    <property type="evidence" value="ECO:0007669"/>
    <property type="project" value="UniProtKB-KW"/>
</dbReference>
<feature type="domain" description="Histidine kinase" evidence="16">
    <location>
        <begin position="413"/>
        <end position="524"/>
    </location>
</feature>
<dbReference type="GO" id="GO:0005886">
    <property type="term" value="C:plasma membrane"/>
    <property type="evidence" value="ECO:0007669"/>
    <property type="project" value="UniProtKB-SubCell"/>
</dbReference>
<dbReference type="Gene3D" id="3.30.565.10">
    <property type="entry name" value="Histidine kinase-like ATPase, C-terminal domain"/>
    <property type="match status" value="1"/>
</dbReference>
<evidence type="ECO:0000256" key="11">
    <source>
        <dbReference type="ARBA" id="ARBA00022989"/>
    </source>
</evidence>
<keyword evidence="4" id="KW-1003">Cell membrane</keyword>
<keyword evidence="10" id="KW-0067">ATP-binding</keyword>
<comment type="caution">
    <text evidence="17">The sequence shown here is derived from an EMBL/GenBank/DDBJ whole genome shotgun (WGS) entry which is preliminary data.</text>
</comment>
<keyword evidence="11 15" id="KW-1133">Transmembrane helix</keyword>
<feature type="transmembrane region" description="Helical" evidence="15">
    <location>
        <begin position="12"/>
        <end position="35"/>
    </location>
</feature>
<evidence type="ECO:0000313" key="18">
    <source>
        <dbReference type="Proteomes" id="UP000619479"/>
    </source>
</evidence>
<dbReference type="InterPro" id="IPR039506">
    <property type="entry name" value="SPOB_a"/>
</dbReference>
<dbReference type="InterPro" id="IPR036890">
    <property type="entry name" value="HATPase_C_sf"/>
</dbReference>
<keyword evidence="18" id="KW-1185">Reference proteome</keyword>
<evidence type="ECO:0000256" key="4">
    <source>
        <dbReference type="ARBA" id="ARBA00022475"/>
    </source>
</evidence>
<dbReference type="CDD" id="cd00130">
    <property type="entry name" value="PAS"/>
    <property type="match status" value="1"/>
</dbReference>
<keyword evidence="5" id="KW-0597">Phosphoprotein</keyword>
<protein>
    <recommendedName>
        <fullName evidence="14">Sensor-like histidine kinase SenX3</fullName>
        <ecNumber evidence="3">2.7.13.3</ecNumber>
    </recommendedName>
</protein>
<dbReference type="EC" id="2.7.13.3" evidence="3"/>
<organism evidence="17 18">
    <name type="scientific">Actinoplanes cyaneus</name>
    <dbReference type="NCBI Taxonomy" id="52696"/>
    <lineage>
        <taxon>Bacteria</taxon>
        <taxon>Bacillati</taxon>
        <taxon>Actinomycetota</taxon>
        <taxon>Actinomycetes</taxon>
        <taxon>Micromonosporales</taxon>
        <taxon>Micromonosporaceae</taxon>
        <taxon>Actinoplanes</taxon>
    </lineage>
</organism>
<evidence type="ECO:0000259" key="16">
    <source>
        <dbReference type="PROSITE" id="PS50109"/>
    </source>
</evidence>
<dbReference type="Pfam" id="PF02518">
    <property type="entry name" value="HATPase_c"/>
    <property type="match status" value="1"/>
</dbReference>
<dbReference type="SUPFAM" id="SSF103190">
    <property type="entry name" value="Sensory domain-like"/>
    <property type="match status" value="1"/>
</dbReference>
<dbReference type="Pfam" id="PF17203">
    <property type="entry name" value="sCache_3_2"/>
    <property type="match status" value="1"/>
</dbReference>
<dbReference type="InterPro" id="IPR033463">
    <property type="entry name" value="sCache_3"/>
</dbReference>
<dbReference type="InterPro" id="IPR003594">
    <property type="entry name" value="HATPase_dom"/>
</dbReference>
<keyword evidence="6" id="KW-0808">Transferase</keyword>
<gene>
    <name evidence="17" type="ORF">Acy02nite_49770</name>
</gene>
<dbReference type="PANTHER" id="PTHR42878">
    <property type="entry name" value="TWO-COMPONENT HISTIDINE KINASE"/>
    <property type="match status" value="1"/>
</dbReference>
<dbReference type="SUPFAM" id="SSF55874">
    <property type="entry name" value="ATPase domain of HSP90 chaperone/DNA topoisomerase II/histidine kinase"/>
    <property type="match status" value="1"/>
</dbReference>
<evidence type="ECO:0000256" key="15">
    <source>
        <dbReference type="SAM" id="Phobius"/>
    </source>
</evidence>
<dbReference type="InterPro" id="IPR000014">
    <property type="entry name" value="PAS"/>
</dbReference>
<dbReference type="InterPro" id="IPR050351">
    <property type="entry name" value="BphY/WalK/GraS-like"/>
</dbReference>
<keyword evidence="13 15" id="KW-0472">Membrane</keyword>
<dbReference type="InterPro" id="IPR004358">
    <property type="entry name" value="Sig_transdc_His_kin-like_C"/>
</dbReference>
<dbReference type="Gene3D" id="1.10.287.130">
    <property type="match status" value="1"/>
</dbReference>
<dbReference type="GO" id="GO:0007234">
    <property type="term" value="P:osmosensory signaling via phosphorelay pathway"/>
    <property type="evidence" value="ECO:0007669"/>
    <property type="project" value="TreeGrafter"/>
</dbReference>
<evidence type="ECO:0000256" key="13">
    <source>
        <dbReference type="ARBA" id="ARBA00023136"/>
    </source>
</evidence>
<dbReference type="PROSITE" id="PS51257">
    <property type="entry name" value="PROKAR_LIPOPROTEIN"/>
    <property type="match status" value="1"/>
</dbReference>
<evidence type="ECO:0000256" key="10">
    <source>
        <dbReference type="ARBA" id="ARBA00022840"/>
    </source>
</evidence>
<dbReference type="PROSITE" id="PS50109">
    <property type="entry name" value="HIS_KIN"/>
    <property type="match status" value="1"/>
</dbReference>
<dbReference type="PANTHER" id="PTHR42878:SF7">
    <property type="entry name" value="SENSOR HISTIDINE KINASE GLRK"/>
    <property type="match status" value="1"/>
</dbReference>
<evidence type="ECO:0000256" key="1">
    <source>
        <dbReference type="ARBA" id="ARBA00000085"/>
    </source>
</evidence>
<evidence type="ECO:0000256" key="12">
    <source>
        <dbReference type="ARBA" id="ARBA00023012"/>
    </source>
</evidence>
<dbReference type="InterPro" id="IPR035965">
    <property type="entry name" value="PAS-like_dom_sf"/>
</dbReference>
<sequence>MSHRPVPVAWQVLGLQVGLLVVVFGLGCTLIAWLFDTELTEQYGSRALAVAHTLAADPAIPAAAAAGDPGGLLQTRAETARKASGALFVVITDRNGIRLAHPRPERLHEPVSTDPSVVLAGQDTISVERGTLGLSARGKTPLRAADGSIVGEVSVGFEAAEVRGYVWRQLGVAGFVAGCALLLGVAGSALLSRRLKRLTLGLEPAELAELMREREAVLRGISEGVLAVDAAGRVTVCNREAARLLGADLLPGTAVADAGLPPGLVAVLERRDADNEITVAGDRVLVVTYRVVRRDGRDLGGVLTLRDRTDLENVTRELDSVRTLSSALRASRHEFANRLHVLSGLLQNGHRDEALEYLHAVSGSALAAAGPVGAVDDPYLQAFVAAKTAEAAERDVRLTLSDTSWVGTRVTAPVEVTTVLGILVDNALDAARRGARRPAWIDLALLSDDDALHISVVDSGDGVAPGLGEQIFTAGVTTCGEEGRGLGLALARQAARQLGGDVSLSAVAGDGHGAVFEARLPHALVAVAA</sequence>
<evidence type="ECO:0000256" key="3">
    <source>
        <dbReference type="ARBA" id="ARBA00012438"/>
    </source>
</evidence>
<evidence type="ECO:0000313" key="17">
    <source>
        <dbReference type="EMBL" id="GID67096.1"/>
    </source>
</evidence>
<name>A0A919IL65_9ACTN</name>
<dbReference type="Pfam" id="PF14689">
    <property type="entry name" value="SPOB_a"/>
    <property type="match status" value="1"/>
</dbReference>
<evidence type="ECO:0000256" key="6">
    <source>
        <dbReference type="ARBA" id="ARBA00022679"/>
    </source>
</evidence>
<comment type="catalytic activity">
    <reaction evidence="1">
        <text>ATP + protein L-histidine = ADP + protein N-phospho-L-histidine.</text>
        <dbReference type="EC" id="2.7.13.3"/>
    </reaction>
</comment>
<proteinExistence type="predicted"/>
<keyword evidence="7 15" id="KW-0812">Transmembrane</keyword>
<reference evidence="17" key="1">
    <citation type="submission" date="2021-01" db="EMBL/GenBank/DDBJ databases">
        <title>Whole genome shotgun sequence of Actinoplanes cyaneus NBRC 14990.</title>
        <authorList>
            <person name="Komaki H."/>
            <person name="Tamura T."/>
        </authorList>
    </citation>
    <scope>NUCLEOTIDE SEQUENCE</scope>
    <source>
        <strain evidence="17">NBRC 14990</strain>
    </source>
</reference>
<dbReference type="InterPro" id="IPR016120">
    <property type="entry name" value="Sig_transdc_His_kin_SpoOB"/>
</dbReference>
<dbReference type="GO" id="GO:0000156">
    <property type="term" value="F:phosphorelay response regulator activity"/>
    <property type="evidence" value="ECO:0007669"/>
    <property type="project" value="TreeGrafter"/>
</dbReference>
<evidence type="ECO:0000256" key="14">
    <source>
        <dbReference type="ARBA" id="ARBA00039401"/>
    </source>
</evidence>
<dbReference type="GO" id="GO:0030295">
    <property type="term" value="F:protein kinase activator activity"/>
    <property type="evidence" value="ECO:0007669"/>
    <property type="project" value="TreeGrafter"/>
</dbReference>
<dbReference type="SUPFAM" id="SSF55785">
    <property type="entry name" value="PYP-like sensor domain (PAS domain)"/>
    <property type="match status" value="1"/>
</dbReference>
<keyword evidence="8" id="KW-0547">Nucleotide-binding</keyword>
<evidence type="ECO:0000256" key="8">
    <source>
        <dbReference type="ARBA" id="ARBA00022741"/>
    </source>
</evidence>
<dbReference type="InterPro" id="IPR005467">
    <property type="entry name" value="His_kinase_dom"/>
</dbReference>
<evidence type="ECO:0000256" key="2">
    <source>
        <dbReference type="ARBA" id="ARBA00004651"/>
    </source>
</evidence>
<dbReference type="Gene3D" id="3.30.450.20">
    <property type="entry name" value="PAS domain"/>
    <property type="match status" value="2"/>
</dbReference>
<dbReference type="InterPro" id="IPR029151">
    <property type="entry name" value="Sensor-like_sf"/>
</dbReference>
<dbReference type="RefSeq" id="WP_203744446.1">
    <property type="nucleotide sequence ID" value="NZ_BOMH01000037.1"/>
</dbReference>
<evidence type="ECO:0000256" key="5">
    <source>
        <dbReference type="ARBA" id="ARBA00022553"/>
    </source>
</evidence>
<evidence type="ECO:0000256" key="7">
    <source>
        <dbReference type="ARBA" id="ARBA00022692"/>
    </source>
</evidence>
<dbReference type="GO" id="GO:0000155">
    <property type="term" value="F:phosphorelay sensor kinase activity"/>
    <property type="evidence" value="ECO:0007669"/>
    <property type="project" value="InterPro"/>
</dbReference>
<accession>A0A919IL65</accession>
<keyword evidence="12" id="KW-0902">Two-component regulatory system</keyword>